<comment type="caution">
    <text evidence="1">The sequence shown here is derived from an EMBL/GenBank/DDBJ whole genome shotgun (WGS) entry which is preliminary data.</text>
</comment>
<dbReference type="Proteomes" id="UP000215914">
    <property type="component" value="Unassembled WGS sequence"/>
</dbReference>
<evidence type="ECO:0000313" key="1">
    <source>
        <dbReference type="EMBL" id="KAF5763028.1"/>
    </source>
</evidence>
<evidence type="ECO:0000313" key="2">
    <source>
        <dbReference type="Proteomes" id="UP000215914"/>
    </source>
</evidence>
<gene>
    <name evidence="1" type="ORF">HanXRQr2_Chr15g0675561</name>
</gene>
<organism evidence="1 2">
    <name type="scientific">Helianthus annuus</name>
    <name type="common">Common sunflower</name>
    <dbReference type="NCBI Taxonomy" id="4232"/>
    <lineage>
        <taxon>Eukaryota</taxon>
        <taxon>Viridiplantae</taxon>
        <taxon>Streptophyta</taxon>
        <taxon>Embryophyta</taxon>
        <taxon>Tracheophyta</taxon>
        <taxon>Spermatophyta</taxon>
        <taxon>Magnoliopsida</taxon>
        <taxon>eudicotyledons</taxon>
        <taxon>Gunneridae</taxon>
        <taxon>Pentapetalae</taxon>
        <taxon>asterids</taxon>
        <taxon>campanulids</taxon>
        <taxon>Asterales</taxon>
        <taxon>Asteraceae</taxon>
        <taxon>Asteroideae</taxon>
        <taxon>Heliantheae alliance</taxon>
        <taxon>Heliantheae</taxon>
        <taxon>Helianthus</taxon>
    </lineage>
</organism>
<reference evidence="1" key="1">
    <citation type="journal article" date="2017" name="Nature">
        <title>The sunflower genome provides insights into oil metabolism, flowering and Asterid evolution.</title>
        <authorList>
            <person name="Badouin H."/>
            <person name="Gouzy J."/>
            <person name="Grassa C.J."/>
            <person name="Murat F."/>
            <person name="Staton S.E."/>
            <person name="Cottret L."/>
            <person name="Lelandais-Briere C."/>
            <person name="Owens G.L."/>
            <person name="Carrere S."/>
            <person name="Mayjonade B."/>
            <person name="Legrand L."/>
            <person name="Gill N."/>
            <person name="Kane N.C."/>
            <person name="Bowers J.E."/>
            <person name="Hubner S."/>
            <person name="Bellec A."/>
            <person name="Berard A."/>
            <person name="Berges H."/>
            <person name="Blanchet N."/>
            <person name="Boniface M.C."/>
            <person name="Brunel D."/>
            <person name="Catrice O."/>
            <person name="Chaidir N."/>
            <person name="Claudel C."/>
            <person name="Donnadieu C."/>
            <person name="Faraut T."/>
            <person name="Fievet G."/>
            <person name="Helmstetter N."/>
            <person name="King M."/>
            <person name="Knapp S.J."/>
            <person name="Lai Z."/>
            <person name="Le Paslier M.C."/>
            <person name="Lippi Y."/>
            <person name="Lorenzon L."/>
            <person name="Mandel J.R."/>
            <person name="Marage G."/>
            <person name="Marchand G."/>
            <person name="Marquand E."/>
            <person name="Bret-Mestries E."/>
            <person name="Morien E."/>
            <person name="Nambeesan S."/>
            <person name="Nguyen T."/>
            <person name="Pegot-Espagnet P."/>
            <person name="Pouilly N."/>
            <person name="Raftis F."/>
            <person name="Sallet E."/>
            <person name="Schiex T."/>
            <person name="Thomas J."/>
            <person name="Vandecasteele C."/>
            <person name="Vares D."/>
            <person name="Vear F."/>
            <person name="Vautrin S."/>
            <person name="Crespi M."/>
            <person name="Mangin B."/>
            <person name="Burke J.M."/>
            <person name="Salse J."/>
            <person name="Munos S."/>
            <person name="Vincourt P."/>
            <person name="Rieseberg L.H."/>
            <person name="Langlade N.B."/>
        </authorList>
    </citation>
    <scope>NUCLEOTIDE SEQUENCE</scope>
    <source>
        <tissue evidence="1">Leaves</tissue>
    </source>
</reference>
<dbReference type="EMBL" id="MNCJ02000330">
    <property type="protein sequence ID" value="KAF5763028.1"/>
    <property type="molecule type" value="Genomic_DNA"/>
</dbReference>
<accession>A0A9K3DZ53</accession>
<sequence length="51" mass="5957">MTGKRNIRWRGRLEIDINGLCGPAALVAESGGRRKVYGVWTVDGWWWWRLL</sequence>
<keyword evidence="2" id="KW-1185">Reference proteome</keyword>
<dbReference type="Gramene" id="mRNA:HanXRQr2_Chr15g0675561">
    <property type="protein sequence ID" value="CDS:HanXRQr2_Chr15g0675561.1"/>
    <property type="gene ID" value="HanXRQr2_Chr15g0675561"/>
</dbReference>
<proteinExistence type="predicted"/>
<dbReference type="AlphaFoldDB" id="A0A9K3DZ53"/>
<reference evidence="1" key="2">
    <citation type="submission" date="2020-06" db="EMBL/GenBank/DDBJ databases">
        <title>Helianthus annuus Genome sequencing and assembly Release 2.</title>
        <authorList>
            <person name="Gouzy J."/>
            <person name="Langlade N."/>
            <person name="Munos S."/>
        </authorList>
    </citation>
    <scope>NUCLEOTIDE SEQUENCE</scope>
    <source>
        <tissue evidence="1">Leaves</tissue>
    </source>
</reference>
<protein>
    <submittedName>
        <fullName evidence="1">Uncharacterized protein</fullName>
    </submittedName>
</protein>
<name>A0A9K3DZ53_HELAN</name>